<feature type="domain" description="UvrD-like helicase C-terminal" evidence="17">
    <location>
        <begin position="481"/>
        <end position="736"/>
    </location>
</feature>
<dbReference type="GO" id="GO:0008854">
    <property type="term" value="F:exodeoxyribonuclease V activity"/>
    <property type="evidence" value="ECO:0007669"/>
    <property type="project" value="UniProtKB-EC"/>
</dbReference>
<comment type="catalytic activity">
    <reaction evidence="13">
        <text>ATP + H2O = ADP + phosphate + H(+)</text>
        <dbReference type="Rhea" id="RHEA:13065"/>
        <dbReference type="ChEBI" id="CHEBI:15377"/>
        <dbReference type="ChEBI" id="CHEBI:15378"/>
        <dbReference type="ChEBI" id="CHEBI:30616"/>
        <dbReference type="ChEBI" id="CHEBI:43474"/>
        <dbReference type="ChEBI" id="CHEBI:456216"/>
        <dbReference type="EC" id="5.6.2.4"/>
    </reaction>
</comment>
<dbReference type="PROSITE" id="PS51198">
    <property type="entry name" value="UVRD_HELICASE_ATP_BIND"/>
    <property type="match status" value="1"/>
</dbReference>
<reference evidence="19" key="1">
    <citation type="journal article" date="2019" name="Int. J. Syst. Evol. Microbiol.">
        <title>The Global Catalogue of Microorganisms (GCM) 10K type strain sequencing project: providing services to taxonomists for standard genome sequencing and annotation.</title>
        <authorList>
            <consortium name="The Broad Institute Genomics Platform"/>
            <consortium name="The Broad Institute Genome Sequencing Center for Infectious Disease"/>
            <person name="Wu L."/>
            <person name="Ma J."/>
        </authorList>
    </citation>
    <scope>NUCLEOTIDE SEQUENCE [LARGE SCALE GENOMIC DNA]</scope>
    <source>
        <strain evidence="19">KCTC 42808</strain>
    </source>
</reference>
<dbReference type="InterPro" id="IPR011604">
    <property type="entry name" value="PDDEXK-like_dom_sf"/>
</dbReference>
<dbReference type="Pfam" id="PF13361">
    <property type="entry name" value="UvrD_C"/>
    <property type="match status" value="1"/>
</dbReference>
<evidence type="ECO:0000313" key="19">
    <source>
        <dbReference type="Proteomes" id="UP001597467"/>
    </source>
</evidence>
<evidence type="ECO:0000256" key="15">
    <source>
        <dbReference type="SAM" id="Coils"/>
    </source>
</evidence>
<keyword evidence="19" id="KW-1185">Reference proteome</keyword>
<evidence type="ECO:0000256" key="9">
    <source>
        <dbReference type="ARBA" id="ARBA00023204"/>
    </source>
</evidence>
<feature type="domain" description="UvrD-like helicase ATP-binding" evidence="16">
    <location>
        <begin position="1"/>
        <end position="472"/>
    </location>
</feature>
<dbReference type="PANTHER" id="PTHR11070:SF67">
    <property type="entry name" value="DNA 3'-5' HELICASE"/>
    <property type="match status" value="1"/>
</dbReference>
<keyword evidence="2 14" id="KW-0547">Nucleotide-binding</keyword>
<proteinExistence type="predicted"/>
<dbReference type="EC" id="5.6.2.4" evidence="12"/>
<comment type="catalytic activity">
    <reaction evidence="11">
        <text>Couples ATP hydrolysis with the unwinding of duplex DNA by translocating in the 3'-5' direction.</text>
        <dbReference type="EC" id="5.6.2.4"/>
    </reaction>
</comment>
<name>A0ABW5K5F4_9FLAO</name>
<organism evidence="18 19">
    <name type="scientific">Lacinutrix gracilariae</name>
    <dbReference type="NCBI Taxonomy" id="1747198"/>
    <lineage>
        <taxon>Bacteria</taxon>
        <taxon>Pseudomonadati</taxon>
        <taxon>Bacteroidota</taxon>
        <taxon>Flavobacteriia</taxon>
        <taxon>Flavobacteriales</taxon>
        <taxon>Flavobacteriaceae</taxon>
        <taxon>Lacinutrix</taxon>
    </lineage>
</organism>
<evidence type="ECO:0000256" key="13">
    <source>
        <dbReference type="ARBA" id="ARBA00048988"/>
    </source>
</evidence>
<comment type="caution">
    <text evidence="18">The sequence shown here is derived from an EMBL/GenBank/DDBJ whole genome shotgun (WGS) entry which is preliminary data.</text>
</comment>
<evidence type="ECO:0000256" key="6">
    <source>
        <dbReference type="ARBA" id="ARBA00022839"/>
    </source>
</evidence>
<sequence>MTNPHPFTIYNASAGSGKTFTLVKEYLKILLQSNNTQQYKHILAITFTNKAVGEMKERIIEMLTEFSSEDILKNPNSMFSVLAEELEIKPEVLQKKSKKILNSIIYNYAAFDVSTIDGFTHKIIRTFAHDLKLPLNFEVELDQDALLQEAVDSLIAKAGTNKELTKVLVDFAIEKADEDKSWDISFDFNKIAKLLVKENDLVHIEKIKDKSLEDFKVLKTQLRKDVKTVEKQIVTLAQNVLTLISESGLEFNAFSGGYLPKHFDKLANKNFSVKFDNKWQITLIENETLYPKRVTPEIASTIDAIQPHLIKAFQETKKLIFQNNFLKAFYKNITPLSVLNAINKELTNIKLDQNKLLISEFNTLISKEIKDQPTPFIYERLGEKFRYYFIDEFQDTSKLQWQNLIPLIDNSLAGENLKQEKGTAMLVGDSKQAIYRWRGGEAEQFIDLYSKKALPFQVEQHVDNLPTNYRSYKEIIQFNNSFFNYIAETFFNHNDYSNLYIEGSNQNTFNKNEGYIQLDFLDLKNENRDEIYPQKVLEIIKTCQEKGFTYQDICILVRKKKEGIAIAEFLNTENIPIMSSETMLIFNSPEVQFIHHILSLLVQSDNDEIKVKALNYLTQKFKIEDKHAFFSQHTKESLYQTFKSFETYNIYLTPNQLLQLPLYELAESIVRNFNLVETSNAYVQYYLDFVLEYSQKQGSSLSGFLEHANNKKDNLSIVSPQGQNAVQIMTIHKSKGLEFPVVIFPYADLNIYKEIEPKEWFPLQAENFNGFSNTLLNYNKEFENYGEIGLQIHNKHQAELQLDNINLLYVALTRPKEQLYIISKRDVSSNDLAEQTSYASLFINYLKKAQKYQENEIMYSFGNPAKTSKKESTHKQIIEQQEFITTTKESHNIKIVTNSGYLWNTAQEKAIEKGNLIHNIMAHIKTKEDIAFAISHFLDKAIINPEQAQELQKTVTQITEHKDLQNFFKAENTIYNERDIISNQEIIRPDRLVINSKNQATIIDYKTGAINKKHQLQLEKYQRIIEEMPYQVTNKILVYINEDINVVSF</sequence>
<evidence type="ECO:0000256" key="8">
    <source>
        <dbReference type="ARBA" id="ARBA00023125"/>
    </source>
</evidence>
<dbReference type="InterPro" id="IPR027417">
    <property type="entry name" value="P-loop_NTPase"/>
</dbReference>
<keyword evidence="3" id="KW-0227">DNA damage</keyword>
<feature type="coiled-coil region" evidence="15">
    <location>
        <begin position="212"/>
        <end position="239"/>
    </location>
</feature>
<keyword evidence="10" id="KW-0413">Isomerase</keyword>
<evidence type="ECO:0000259" key="16">
    <source>
        <dbReference type="PROSITE" id="PS51198"/>
    </source>
</evidence>
<keyword evidence="9" id="KW-0234">DNA repair</keyword>
<dbReference type="SUPFAM" id="SSF52540">
    <property type="entry name" value="P-loop containing nucleoside triphosphate hydrolases"/>
    <property type="match status" value="1"/>
</dbReference>
<dbReference type="Gene3D" id="1.10.3170.10">
    <property type="entry name" value="Recbcd, chain B, domain 2"/>
    <property type="match status" value="1"/>
</dbReference>
<evidence type="ECO:0000256" key="14">
    <source>
        <dbReference type="PROSITE-ProRule" id="PRU00560"/>
    </source>
</evidence>
<keyword evidence="8" id="KW-0238">DNA-binding</keyword>
<dbReference type="Gene3D" id="3.90.320.10">
    <property type="match status" value="1"/>
</dbReference>
<evidence type="ECO:0000256" key="12">
    <source>
        <dbReference type="ARBA" id="ARBA00034808"/>
    </source>
</evidence>
<evidence type="ECO:0000256" key="3">
    <source>
        <dbReference type="ARBA" id="ARBA00022763"/>
    </source>
</evidence>
<evidence type="ECO:0000256" key="11">
    <source>
        <dbReference type="ARBA" id="ARBA00034617"/>
    </source>
</evidence>
<evidence type="ECO:0000259" key="17">
    <source>
        <dbReference type="PROSITE" id="PS51217"/>
    </source>
</evidence>
<evidence type="ECO:0000256" key="2">
    <source>
        <dbReference type="ARBA" id="ARBA00022741"/>
    </source>
</evidence>
<dbReference type="InterPro" id="IPR014016">
    <property type="entry name" value="UvrD-like_ATP-bd"/>
</dbReference>
<feature type="binding site" evidence="14">
    <location>
        <begin position="12"/>
        <end position="19"/>
    </location>
    <ligand>
        <name>ATP</name>
        <dbReference type="ChEBI" id="CHEBI:30616"/>
    </ligand>
</feature>
<accession>A0ABW5K5F4</accession>
<protein>
    <recommendedName>
        <fullName evidence="12">DNA 3'-5' helicase</fullName>
        <ecNumber evidence="12">5.6.2.4</ecNumber>
    </recommendedName>
</protein>
<dbReference type="PROSITE" id="PS51217">
    <property type="entry name" value="UVRD_HELICASE_CTER"/>
    <property type="match status" value="1"/>
</dbReference>
<evidence type="ECO:0000256" key="4">
    <source>
        <dbReference type="ARBA" id="ARBA00022801"/>
    </source>
</evidence>
<dbReference type="InterPro" id="IPR014017">
    <property type="entry name" value="DNA_helicase_UvrD-like_C"/>
</dbReference>
<dbReference type="PANTHER" id="PTHR11070">
    <property type="entry name" value="UVRD / RECB / PCRA DNA HELICASE FAMILY MEMBER"/>
    <property type="match status" value="1"/>
</dbReference>
<dbReference type="Gene3D" id="3.40.50.300">
    <property type="entry name" value="P-loop containing nucleotide triphosphate hydrolases"/>
    <property type="match status" value="3"/>
</dbReference>
<evidence type="ECO:0000256" key="1">
    <source>
        <dbReference type="ARBA" id="ARBA00022722"/>
    </source>
</evidence>
<dbReference type="EMBL" id="JBHULM010000011">
    <property type="protein sequence ID" value="MFD2543006.1"/>
    <property type="molecule type" value="Genomic_DNA"/>
</dbReference>
<evidence type="ECO:0000256" key="5">
    <source>
        <dbReference type="ARBA" id="ARBA00022806"/>
    </source>
</evidence>
<keyword evidence="7 14" id="KW-0067">ATP-binding</keyword>
<keyword evidence="6" id="KW-0269">Exonuclease</keyword>
<keyword evidence="1" id="KW-0540">Nuclease</keyword>
<evidence type="ECO:0000256" key="10">
    <source>
        <dbReference type="ARBA" id="ARBA00023235"/>
    </source>
</evidence>
<dbReference type="Pfam" id="PF00580">
    <property type="entry name" value="UvrD-helicase"/>
    <property type="match status" value="1"/>
</dbReference>
<keyword evidence="15" id="KW-0175">Coiled coil</keyword>
<evidence type="ECO:0000256" key="7">
    <source>
        <dbReference type="ARBA" id="ARBA00022840"/>
    </source>
</evidence>
<dbReference type="Proteomes" id="UP001597467">
    <property type="component" value="Unassembled WGS sequence"/>
</dbReference>
<keyword evidence="5 14" id="KW-0347">Helicase</keyword>
<keyword evidence="4 14" id="KW-0378">Hydrolase</keyword>
<dbReference type="InterPro" id="IPR000212">
    <property type="entry name" value="DNA_helicase_UvrD/REP"/>
</dbReference>
<dbReference type="RefSeq" id="WP_379904461.1">
    <property type="nucleotide sequence ID" value="NZ_JBHULM010000011.1"/>
</dbReference>
<gene>
    <name evidence="18" type="ORF">ACFSSB_11810</name>
</gene>
<evidence type="ECO:0000313" key="18">
    <source>
        <dbReference type="EMBL" id="MFD2543006.1"/>
    </source>
</evidence>